<gene>
    <name evidence="2" type="ORF">KP79_PYT23307</name>
</gene>
<dbReference type="OrthoDB" id="75724at2759"/>
<name>A0A210PSS3_MIZYE</name>
<dbReference type="Proteomes" id="UP000242188">
    <property type="component" value="Unassembled WGS sequence"/>
</dbReference>
<dbReference type="EMBL" id="NEDP02005522">
    <property type="protein sequence ID" value="OWF39539.1"/>
    <property type="molecule type" value="Genomic_DNA"/>
</dbReference>
<dbReference type="PRINTS" id="PR00180">
    <property type="entry name" value="CRETINALDHBP"/>
</dbReference>
<feature type="domain" description="CRAL-TRIO" evidence="1">
    <location>
        <begin position="97"/>
        <end position="258"/>
    </location>
</feature>
<dbReference type="GO" id="GO:0016020">
    <property type="term" value="C:membrane"/>
    <property type="evidence" value="ECO:0007669"/>
    <property type="project" value="TreeGrafter"/>
</dbReference>
<dbReference type="Pfam" id="PF03765">
    <property type="entry name" value="CRAL_TRIO_N"/>
    <property type="match status" value="1"/>
</dbReference>
<dbReference type="InterPro" id="IPR036273">
    <property type="entry name" value="CRAL/TRIO_N_dom_sf"/>
</dbReference>
<dbReference type="SMART" id="SM01100">
    <property type="entry name" value="CRAL_TRIO_N"/>
    <property type="match status" value="1"/>
</dbReference>
<dbReference type="CDD" id="cd00170">
    <property type="entry name" value="SEC14"/>
    <property type="match status" value="1"/>
</dbReference>
<comment type="caution">
    <text evidence="2">The sequence shown here is derived from an EMBL/GenBank/DDBJ whole genome shotgun (WGS) entry which is preliminary data.</text>
</comment>
<evidence type="ECO:0000259" key="1">
    <source>
        <dbReference type="PROSITE" id="PS50191"/>
    </source>
</evidence>
<dbReference type="InterPro" id="IPR011074">
    <property type="entry name" value="CRAL/TRIO_N_dom"/>
</dbReference>
<dbReference type="Gene3D" id="1.10.8.20">
    <property type="entry name" value="N-terminal domain of phosphatidylinositol transfer protein sec14p"/>
    <property type="match status" value="1"/>
</dbReference>
<dbReference type="Gene3D" id="3.40.525.10">
    <property type="entry name" value="CRAL-TRIO lipid binding domain"/>
    <property type="match status" value="1"/>
</dbReference>
<dbReference type="AlphaFoldDB" id="A0A210PSS3"/>
<evidence type="ECO:0000313" key="2">
    <source>
        <dbReference type="EMBL" id="OWF39539.1"/>
    </source>
</evidence>
<accession>A0A210PSS3</accession>
<dbReference type="Gene3D" id="1.20.5.1200">
    <property type="entry name" value="Alpha-tocopherol transfer"/>
    <property type="match status" value="1"/>
</dbReference>
<dbReference type="STRING" id="6573.A0A210PSS3"/>
<sequence length="324" mass="37314">MTDSQSDYVCTLSPELIAKAEKELNEKAQWRSRDIQALREMVLKQRDLKIRTDDAFLLRFLRAKKFDYERAFQLIMTHYKMKIENKEIFTNLRPSAVKHVLDDGVTGVLASRDKEGRRVVIFRPGKWDVARYGLDDIFRTNFLTLSKLIEEEETQVNGIVMVIDLKDLSWSHAKNVSPFYAKRISSLLQDAFPARFKGLHYLHEPVFFDYVFAIVKQFLKEKTVSRLHFHGDKPEGLKEFVGEAILPKEYGGPLPPFSNKDWAEKLLACDEQFDQEAKYGLMDATAKASKSSKADAMECLVGSYRKLDVWLVAETSVCLPEATK</sequence>
<organism evidence="2 3">
    <name type="scientific">Mizuhopecten yessoensis</name>
    <name type="common">Japanese scallop</name>
    <name type="synonym">Patinopecten yessoensis</name>
    <dbReference type="NCBI Taxonomy" id="6573"/>
    <lineage>
        <taxon>Eukaryota</taxon>
        <taxon>Metazoa</taxon>
        <taxon>Spiralia</taxon>
        <taxon>Lophotrochozoa</taxon>
        <taxon>Mollusca</taxon>
        <taxon>Bivalvia</taxon>
        <taxon>Autobranchia</taxon>
        <taxon>Pteriomorphia</taxon>
        <taxon>Pectinida</taxon>
        <taxon>Pectinoidea</taxon>
        <taxon>Pectinidae</taxon>
        <taxon>Mizuhopecten</taxon>
    </lineage>
</organism>
<dbReference type="PANTHER" id="PTHR10174">
    <property type="entry name" value="ALPHA-TOCOPHEROL TRANSFER PROTEIN-RELATED"/>
    <property type="match status" value="1"/>
</dbReference>
<dbReference type="SUPFAM" id="SSF52087">
    <property type="entry name" value="CRAL/TRIO domain"/>
    <property type="match status" value="1"/>
</dbReference>
<reference evidence="2 3" key="1">
    <citation type="journal article" date="2017" name="Nat. Ecol. Evol.">
        <title>Scallop genome provides insights into evolution of bilaterian karyotype and development.</title>
        <authorList>
            <person name="Wang S."/>
            <person name="Zhang J."/>
            <person name="Jiao W."/>
            <person name="Li J."/>
            <person name="Xun X."/>
            <person name="Sun Y."/>
            <person name="Guo X."/>
            <person name="Huan P."/>
            <person name="Dong B."/>
            <person name="Zhang L."/>
            <person name="Hu X."/>
            <person name="Sun X."/>
            <person name="Wang J."/>
            <person name="Zhao C."/>
            <person name="Wang Y."/>
            <person name="Wang D."/>
            <person name="Huang X."/>
            <person name="Wang R."/>
            <person name="Lv J."/>
            <person name="Li Y."/>
            <person name="Zhang Z."/>
            <person name="Liu B."/>
            <person name="Lu W."/>
            <person name="Hui Y."/>
            <person name="Liang J."/>
            <person name="Zhou Z."/>
            <person name="Hou R."/>
            <person name="Li X."/>
            <person name="Liu Y."/>
            <person name="Li H."/>
            <person name="Ning X."/>
            <person name="Lin Y."/>
            <person name="Zhao L."/>
            <person name="Xing Q."/>
            <person name="Dou J."/>
            <person name="Li Y."/>
            <person name="Mao J."/>
            <person name="Guo H."/>
            <person name="Dou H."/>
            <person name="Li T."/>
            <person name="Mu C."/>
            <person name="Jiang W."/>
            <person name="Fu Q."/>
            <person name="Fu X."/>
            <person name="Miao Y."/>
            <person name="Liu J."/>
            <person name="Yu Q."/>
            <person name="Li R."/>
            <person name="Liao H."/>
            <person name="Li X."/>
            <person name="Kong Y."/>
            <person name="Jiang Z."/>
            <person name="Chourrout D."/>
            <person name="Li R."/>
            <person name="Bao Z."/>
        </authorList>
    </citation>
    <scope>NUCLEOTIDE SEQUENCE [LARGE SCALE GENOMIC DNA]</scope>
    <source>
        <strain evidence="2 3">PY_sf001</strain>
    </source>
</reference>
<dbReference type="PANTHER" id="PTHR10174:SF130">
    <property type="entry name" value="ALPHA-TOCOPHEROL TRANSFER PROTEIN-LIKE"/>
    <property type="match status" value="1"/>
</dbReference>
<evidence type="ECO:0000313" key="3">
    <source>
        <dbReference type="Proteomes" id="UP000242188"/>
    </source>
</evidence>
<dbReference type="Pfam" id="PF00650">
    <property type="entry name" value="CRAL_TRIO"/>
    <property type="match status" value="1"/>
</dbReference>
<protein>
    <submittedName>
        <fullName evidence="2">Alpha-tocopherol transfer protein-like</fullName>
    </submittedName>
</protein>
<dbReference type="SMART" id="SM00516">
    <property type="entry name" value="SEC14"/>
    <property type="match status" value="1"/>
</dbReference>
<dbReference type="InterPro" id="IPR001251">
    <property type="entry name" value="CRAL-TRIO_dom"/>
</dbReference>
<dbReference type="SUPFAM" id="SSF46938">
    <property type="entry name" value="CRAL/TRIO N-terminal domain"/>
    <property type="match status" value="1"/>
</dbReference>
<proteinExistence type="predicted"/>
<keyword evidence="3" id="KW-1185">Reference proteome</keyword>
<dbReference type="PROSITE" id="PS50191">
    <property type="entry name" value="CRAL_TRIO"/>
    <property type="match status" value="1"/>
</dbReference>
<dbReference type="InterPro" id="IPR036865">
    <property type="entry name" value="CRAL-TRIO_dom_sf"/>
</dbReference>
<dbReference type="GO" id="GO:1902936">
    <property type="term" value="F:phosphatidylinositol bisphosphate binding"/>
    <property type="evidence" value="ECO:0007669"/>
    <property type="project" value="TreeGrafter"/>
</dbReference>